<reference evidence="2 3" key="1">
    <citation type="journal article" date="2011" name="J. Bacteriol.">
        <title>Genome sequence of 'Pedosphaera parvula' Ellin514, an aerobic Verrucomicrobial isolate from pasture soil.</title>
        <authorList>
            <person name="Kant R."/>
            <person name="van Passel M.W."/>
            <person name="Sangwan P."/>
            <person name="Palva A."/>
            <person name="Lucas S."/>
            <person name="Copeland A."/>
            <person name="Lapidus A."/>
            <person name="Glavina Del Rio T."/>
            <person name="Dalin E."/>
            <person name="Tice H."/>
            <person name="Bruce D."/>
            <person name="Goodwin L."/>
            <person name="Pitluck S."/>
            <person name="Chertkov O."/>
            <person name="Larimer F.W."/>
            <person name="Land M.L."/>
            <person name="Hauser L."/>
            <person name="Brettin T.S."/>
            <person name="Detter J.C."/>
            <person name="Han S."/>
            <person name="de Vos W.M."/>
            <person name="Janssen P.H."/>
            <person name="Smidt H."/>
        </authorList>
    </citation>
    <scope>NUCLEOTIDE SEQUENCE [LARGE SCALE GENOMIC DNA]</scope>
    <source>
        <strain evidence="2 3">Ellin514</strain>
    </source>
</reference>
<feature type="domain" description="NAD(P)-binding" evidence="1">
    <location>
        <begin position="15"/>
        <end position="327"/>
    </location>
</feature>
<protein>
    <submittedName>
        <fullName evidence="2">CDP-glucose 4,6-dehydratase</fullName>
    </submittedName>
</protein>
<name>B9XIP5_PEDPL</name>
<dbReference type="RefSeq" id="WP_007415688.1">
    <property type="nucleotide sequence ID" value="NZ_ABOX02000018.1"/>
</dbReference>
<dbReference type="SUPFAM" id="SSF51735">
    <property type="entry name" value="NAD(P)-binding Rossmann-fold domains"/>
    <property type="match status" value="1"/>
</dbReference>
<dbReference type="InterPro" id="IPR013445">
    <property type="entry name" value="CDP_4_6_deHydtase"/>
</dbReference>
<dbReference type="NCBIfam" id="TIGR02622">
    <property type="entry name" value="CDP_4_6_dhtase"/>
    <property type="match status" value="1"/>
</dbReference>
<dbReference type="Gene3D" id="3.90.25.10">
    <property type="entry name" value="UDP-galactose 4-epimerase, domain 1"/>
    <property type="match status" value="1"/>
</dbReference>
<dbReference type="InterPro" id="IPR016040">
    <property type="entry name" value="NAD(P)-bd_dom"/>
</dbReference>
<dbReference type="STRING" id="320771.Cflav_PD3004"/>
<organism evidence="2 3">
    <name type="scientific">Pedosphaera parvula (strain Ellin514)</name>
    <dbReference type="NCBI Taxonomy" id="320771"/>
    <lineage>
        <taxon>Bacteria</taxon>
        <taxon>Pseudomonadati</taxon>
        <taxon>Verrucomicrobiota</taxon>
        <taxon>Pedosphaerae</taxon>
        <taxon>Pedosphaerales</taxon>
        <taxon>Pedosphaeraceae</taxon>
        <taxon>Pedosphaera</taxon>
    </lineage>
</organism>
<accession>B9XIP5</accession>
<keyword evidence="3" id="KW-1185">Reference proteome</keyword>
<proteinExistence type="predicted"/>
<evidence type="ECO:0000313" key="2">
    <source>
        <dbReference type="EMBL" id="EEF60308.1"/>
    </source>
</evidence>
<dbReference type="PANTHER" id="PTHR43000">
    <property type="entry name" value="DTDP-D-GLUCOSE 4,6-DEHYDRATASE-RELATED"/>
    <property type="match status" value="1"/>
</dbReference>
<dbReference type="OrthoDB" id="9779041at2"/>
<dbReference type="AlphaFoldDB" id="B9XIP5"/>
<dbReference type="InterPro" id="IPR036291">
    <property type="entry name" value="NAD(P)-bd_dom_sf"/>
</dbReference>
<dbReference type="EMBL" id="ABOX02000018">
    <property type="protein sequence ID" value="EEF60308.1"/>
    <property type="molecule type" value="Genomic_DNA"/>
</dbReference>
<dbReference type="Pfam" id="PF16363">
    <property type="entry name" value="GDP_Man_Dehyd"/>
    <property type="match status" value="1"/>
</dbReference>
<comment type="caution">
    <text evidence="2">The sequence shown here is derived from an EMBL/GenBank/DDBJ whole genome shotgun (WGS) entry which is preliminary data.</text>
</comment>
<dbReference type="CDD" id="cd05252">
    <property type="entry name" value="CDP_GD_SDR_e"/>
    <property type="match status" value="1"/>
</dbReference>
<evidence type="ECO:0000259" key="1">
    <source>
        <dbReference type="Pfam" id="PF16363"/>
    </source>
</evidence>
<dbReference type="Gene3D" id="3.40.50.720">
    <property type="entry name" value="NAD(P)-binding Rossmann-like Domain"/>
    <property type="match status" value="1"/>
</dbReference>
<dbReference type="Proteomes" id="UP000003688">
    <property type="component" value="Unassembled WGS sequence"/>
</dbReference>
<gene>
    <name evidence="2" type="ORF">Cflav_PD3004</name>
</gene>
<evidence type="ECO:0000313" key="3">
    <source>
        <dbReference type="Proteomes" id="UP000003688"/>
    </source>
</evidence>
<sequence>MFGDTFRNKTVWLSGHTGFKGAWLAQWLLNLGAKVHGYALAPNTQPSLFQQLALEGRLSSEIADIRDFAAVKKSILATQPDFVLHLAAQPLVRLSYEQPLETYATNVMGTAHVLESLRSLKKPCSAVMVTTDKCYENKEWVYGYREEDPLGGHDPYSSSKAAAEIVTSAYNRSFFHDHPVKISSARAGNVIGGGDWALDRIVPDCVRALQKGDAIPVRNKTATRPWQHVLEPLSGYLWLAAVLSNPKLSKYDLSKVAPAFNFGPSHESNRTVAELVTEVLKHWAGGWEDKSDPKALHEAKLLQLATDKAHSLLGWSPVWNFSEAIAHTAQWYYQMSGKNDLKAAQELTSRQIEEYSQHAQQLAISWALH</sequence>